<proteinExistence type="predicted"/>
<dbReference type="Proteomes" id="UP000747542">
    <property type="component" value="Unassembled WGS sequence"/>
</dbReference>
<evidence type="ECO:0000313" key="2">
    <source>
        <dbReference type="EMBL" id="KAG7155590.1"/>
    </source>
</evidence>
<reference evidence="2" key="1">
    <citation type="journal article" date="2021" name="Sci. Adv.">
        <title>The American lobster genome reveals insights on longevity, neural, and immune adaptations.</title>
        <authorList>
            <person name="Polinski J.M."/>
            <person name="Zimin A.V."/>
            <person name="Clark K.F."/>
            <person name="Kohn A.B."/>
            <person name="Sadowski N."/>
            <person name="Timp W."/>
            <person name="Ptitsyn A."/>
            <person name="Khanna P."/>
            <person name="Romanova D.Y."/>
            <person name="Williams P."/>
            <person name="Greenwood S.J."/>
            <person name="Moroz L.L."/>
            <person name="Walt D.R."/>
            <person name="Bodnar A.G."/>
        </authorList>
    </citation>
    <scope>NUCLEOTIDE SEQUENCE</scope>
    <source>
        <strain evidence="2">GMGI-L3</strain>
    </source>
</reference>
<organism evidence="2 3">
    <name type="scientific">Homarus americanus</name>
    <name type="common">American lobster</name>
    <dbReference type="NCBI Taxonomy" id="6706"/>
    <lineage>
        <taxon>Eukaryota</taxon>
        <taxon>Metazoa</taxon>
        <taxon>Ecdysozoa</taxon>
        <taxon>Arthropoda</taxon>
        <taxon>Crustacea</taxon>
        <taxon>Multicrustacea</taxon>
        <taxon>Malacostraca</taxon>
        <taxon>Eumalacostraca</taxon>
        <taxon>Eucarida</taxon>
        <taxon>Decapoda</taxon>
        <taxon>Pleocyemata</taxon>
        <taxon>Astacidea</taxon>
        <taxon>Nephropoidea</taxon>
        <taxon>Nephropidae</taxon>
        <taxon>Homarus</taxon>
    </lineage>
</organism>
<keyword evidence="3" id="KW-1185">Reference proteome</keyword>
<protein>
    <submittedName>
        <fullName evidence="2">Uncharacterized protein</fullName>
    </submittedName>
</protein>
<evidence type="ECO:0000256" key="1">
    <source>
        <dbReference type="SAM" id="MobiDB-lite"/>
    </source>
</evidence>
<comment type="caution">
    <text evidence="2">The sequence shown here is derived from an EMBL/GenBank/DDBJ whole genome shotgun (WGS) entry which is preliminary data.</text>
</comment>
<gene>
    <name evidence="2" type="ORF">Hamer_G015955</name>
</gene>
<dbReference type="EMBL" id="JAHLQT010041065">
    <property type="protein sequence ID" value="KAG7155590.1"/>
    <property type="molecule type" value="Genomic_DNA"/>
</dbReference>
<accession>A0A8J5JHC1</accession>
<feature type="region of interest" description="Disordered" evidence="1">
    <location>
        <begin position="39"/>
        <end position="79"/>
    </location>
</feature>
<evidence type="ECO:0000313" key="3">
    <source>
        <dbReference type="Proteomes" id="UP000747542"/>
    </source>
</evidence>
<dbReference type="AlphaFoldDB" id="A0A8J5JHC1"/>
<feature type="non-terminal residue" evidence="2">
    <location>
        <position position="1"/>
    </location>
</feature>
<name>A0A8J5JHC1_HOMAM</name>
<feature type="compositionally biased region" description="Basic and acidic residues" evidence="1">
    <location>
        <begin position="40"/>
        <end position="72"/>
    </location>
</feature>
<sequence length="172" mass="19271">MISGCSNEMLNQVMIWTCPGNGLDPHYWSNVAVSCGTESTKVKEEEGEVVTERGRRREESRRRRGRRREDGAHPSSAYEEAVIPPPTYQEALLKMVSAITGTLSVISKLLKVKLASYKMVPPRRPSENSPTKAWMCREDDPNLLCMAHTRTPASIYKETYNTLSLSVNVTAP</sequence>